<evidence type="ECO:0000313" key="1">
    <source>
        <dbReference type="EMBL" id="EDN01274.1"/>
    </source>
</evidence>
<evidence type="ECO:0000313" key="2">
    <source>
        <dbReference type="Proteomes" id="UP000003639"/>
    </source>
</evidence>
<protein>
    <submittedName>
        <fullName evidence="1">Uncharacterized protein</fullName>
    </submittedName>
</protein>
<sequence>MGLSFSGRPQAVQTKQETVQSAKALCTVSCSFFGL</sequence>
<accession>A6NRL4</accession>
<organism evidence="1 2">
    <name type="scientific">Pseudoflavonifractor capillosus ATCC 29799</name>
    <dbReference type="NCBI Taxonomy" id="411467"/>
    <lineage>
        <taxon>Bacteria</taxon>
        <taxon>Bacillati</taxon>
        <taxon>Bacillota</taxon>
        <taxon>Clostridia</taxon>
        <taxon>Eubacteriales</taxon>
        <taxon>Oscillospiraceae</taxon>
        <taxon>Pseudoflavonifractor</taxon>
    </lineage>
</organism>
<proteinExistence type="predicted"/>
<reference evidence="1 2" key="2">
    <citation type="submission" date="2007-06" db="EMBL/GenBank/DDBJ databases">
        <title>Draft genome sequence of Pseudoflavonifractor capillosus ATCC 29799.</title>
        <authorList>
            <person name="Sudarsanam P."/>
            <person name="Ley R."/>
            <person name="Guruge J."/>
            <person name="Turnbaugh P.J."/>
            <person name="Mahowald M."/>
            <person name="Liep D."/>
            <person name="Gordon J."/>
        </authorList>
    </citation>
    <scope>NUCLEOTIDE SEQUENCE [LARGE SCALE GENOMIC DNA]</scope>
    <source>
        <strain evidence="1 2">ATCC 29799</strain>
    </source>
</reference>
<comment type="caution">
    <text evidence="1">The sequence shown here is derived from an EMBL/GenBank/DDBJ whole genome shotgun (WGS) entry which is preliminary data.</text>
</comment>
<gene>
    <name evidence="1" type="ORF">BACCAP_00842</name>
</gene>
<name>A6NRL4_9FIRM</name>
<keyword evidence="2" id="KW-1185">Reference proteome</keyword>
<dbReference type="AlphaFoldDB" id="A6NRL4"/>
<reference evidence="1 2" key="1">
    <citation type="submission" date="2007-04" db="EMBL/GenBank/DDBJ databases">
        <authorList>
            <person name="Fulton L."/>
            <person name="Clifton S."/>
            <person name="Fulton B."/>
            <person name="Xu J."/>
            <person name="Minx P."/>
            <person name="Pepin K.H."/>
            <person name="Johnson M."/>
            <person name="Thiruvilangam P."/>
            <person name="Bhonagiri V."/>
            <person name="Nash W.E."/>
            <person name="Mardis E.R."/>
            <person name="Wilson R.K."/>
        </authorList>
    </citation>
    <scope>NUCLEOTIDE SEQUENCE [LARGE SCALE GENOMIC DNA]</scope>
    <source>
        <strain evidence="1 2">ATCC 29799</strain>
    </source>
</reference>
<dbReference type="EMBL" id="AAXG02000006">
    <property type="protein sequence ID" value="EDN01274.1"/>
    <property type="molecule type" value="Genomic_DNA"/>
</dbReference>
<dbReference type="Proteomes" id="UP000003639">
    <property type="component" value="Unassembled WGS sequence"/>
</dbReference>